<keyword evidence="1" id="KW-0812">Transmembrane</keyword>
<dbReference type="InterPro" id="IPR019172">
    <property type="entry name" value="Osteopetrosis-assoc_TM_1"/>
</dbReference>
<dbReference type="Pfam" id="PF09777">
    <property type="entry name" value="OSTMP1"/>
    <property type="match status" value="1"/>
</dbReference>
<keyword evidence="3" id="KW-1185">Reference proteome</keyword>
<reference evidence="2 3" key="1">
    <citation type="journal article" date="2018" name="Nat. Ecol. Evol.">
        <title>Shark genomes provide insights into elasmobranch evolution and the origin of vertebrates.</title>
        <authorList>
            <person name="Hara Y"/>
            <person name="Yamaguchi K"/>
            <person name="Onimaru K"/>
            <person name="Kadota M"/>
            <person name="Koyanagi M"/>
            <person name="Keeley SD"/>
            <person name="Tatsumi K"/>
            <person name="Tanaka K"/>
            <person name="Motone F"/>
            <person name="Kageyama Y"/>
            <person name="Nozu R"/>
            <person name="Adachi N"/>
            <person name="Nishimura O"/>
            <person name="Nakagawa R"/>
            <person name="Tanegashima C"/>
            <person name="Kiyatake I"/>
            <person name="Matsumoto R"/>
            <person name="Murakumo K"/>
            <person name="Nishida K"/>
            <person name="Terakita A"/>
            <person name="Kuratani S"/>
            <person name="Sato K"/>
            <person name="Hyodo S Kuraku.S."/>
        </authorList>
    </citation>
    <scope>NUCLEOTIDE SEQUENCE [LARGE SCALE GENOMIC DNA]</scope>
</reference>
<dbReference type="STRING" id="137246.A0A401SCY4"/>
<comment type="caution">
    <text evidence="2">The sequence shown here is derived from an EMBL/GenBank/DDBJ whole genome shotgun (WGS) entry which is preliminary data.</text>
</comment>
<organism evidence="2 3">
    <name type="scientific">Chiloscyllium punctatum</name>
    <name type="common">Brownbanded bambooshark</name>
    <name type="synonym">Hemiscyllium punctatum</name>
    <dbReference type="NCBI Taxonomy" id="137246"/>
    <lineage>
        <taxon>Eukaryota</taxon>
        <taxon>Metazoa</taxon>
        <taxon>Chordata</taxon>
        <taxon>Craniata</taxon>
        <taxon>Vertebrata</taxon>
        <taxon>Chondrichthyes</taxon>
        <taxon>Elasmobranchii</taxon>
        <taxon>Galeomorphii</taxon>
        <taxon>Galeoidea</taxon>
        <taxon>Orectolobiformes</taxon>
        <taxon>Hemiscylliidae</taxon>
        <taxon>Chiloscyllium</taxon>
    </lineage>
</organism>
<name>A0A401SCY4_CHIPU</name>
<gene>
    <name evidence="2" type="ORF">chiPu_0006642</name>
</gene>
<dbReference type="GO" id="GO:0005829">
    <property type="term" value="C:cytosol"/>
    <property type="evidence" value="ECO:0007669"/>
    <property type="project" value="TreeGrafter"/>
</dbReference>
<evidence type="ECO:0000313" key="3">
    <source>
        <dbReference type="Proteomes" id="UP000287033"/>
    </source>
</evidence>
<dbReference type="EMBL" id="BEZZ01000195">
    <property type="protein sequence ID" value="GCC28213.1"/>
    <property type="molecule type" value="Genomic_DNA"/>
</dbReference>
<dbReference type="AlphaFoldDB" id="A0A401SCY4"/>
<protein>
    <recommendedName>
        <fullName evidence="4">Osteopetrosis-associated transmembrane protein 1</fullName>
    </recommendedName>
</protein>
<proteinExistence type="predicted"/>
<accession>A0A401SCY4</accession>
<evidence type="ECO:0008006" key="4">
    <source>
        <dbReference type="Google" id="ProtNLM"/>
    </source>
</evidence>
<evidence type="ECO:0000256" key="1">
    <source>
        <dbReference type="SAM" id="Phobius"/>
    </source>
</evidence>
<feature type="transmembrane region" description="Helical" evidence="1">
    <location>
        <begin position="310"/>
        <end position="332"/>
    </location>
</feature>
<dbReference type="OrthoDB" id="8021850at2759"/>
<dbReference type="PANTHER" id="PTHR15644">
    <property type="entry name" value="OSTEOPETROSIS ASSOCIATED TRANSMEMBRANE PROTEIN 1"/>
    <property type="match status" value="1"/>
</dbReference>
<sequence length="361" mass="39992">MVTCSSRGSTNSPSTVKCAGVGAVLIPCCLEMTSGGLMAAILLIFISDGALGTTTAPTLEGAGFRGSDVGLSLESPGSLFGWDASREGRPLPRWVRGAEDLPPRPDWDSSAAAWWMTSLAEPLAVGESCRQLLWDFAQSSASLISCVVKNARPVRLCEECTPQFQSLWEAFANISKNSGNVSCSKQLLRSDRLQLVLNMNNYLRKIWTDSMCDACLNENKTAPSMDTLTFRKMLNDSLSCFDHYSLKRTALKNNSDVCVKCKVFYNNLTEWYYSLVDKQSLCIDIIDAMNLTQQLWSKTYNCTVPCSDTIPVIAVSTFLLFLPVIFYLSSFLHSEQKKWKLMEPKRLKPCSSTAHIEDRSS</sequence>
<keyword evidence="1" id="KW-1133">Transmembrane helix</keyword>
<keyword evidence="1" id="KW-0472">Membrane</keyword>
<evidence type="ECO:0000313" key="2">
    <source>
        <dbReference type="EMBL" id="GCC28213.1"/>
    </source>
</evidence>
<dbReference type="PANTHER" id="PTHR15644:SF2">
    <property type="entry name" value="OSTEOPETROSIS-ASSOCIATED TRANSMEMBRANE PROTEIN 1"/>
    <property type="match status" value="1"/>
</dbReference>
<dbReference type="Proteomes" id="UP000287033">
    <property type="component" value="Unassembled WGS sequence"/>
</dbReference>